<evidence type="ECO:0000313" key="2">
    <source>
        <dbReference type="EMBL" id="PHT57494.1"/>
    </source>
</evidence>
<keyword evidence="4" id="KW-1185">Reference proteome</keyword>
<accession>A0A2G2XJ14</accession>
<gene>
    <name evidence="3" type="ORF">T459_01065</name>
    <name evidence="2" type="ORF">T459_35536</name>
</gene>
<dbReference type="Proteomes" id="UP000222542">
    <property type="component" value="Unassembled WGS sequence"/>
</dbReference>
<evidence type="ECO:0000259" key="1">
    <source>
        <dbReference type="Pfam" id="PF08268"/>
    </source>
</evidence>
<dbReference type="EMBL" id="AYRZ02000001">
    <property type="protein sequence ID" value="PHT93183.1"/>
    <property type="molecule type" value="Genomic_DNA"/>
</dbReference>
<sequence>MKFRCVSKSFKSLIDNPKFIEAHLNQQTLKPNTNTKLILNAHNLLSLDFSSICNGASNQQPIELEHPLKQLYCATQVLGCFRGLFFTSNNLNDNVALWNLPTKMFHRLPIRPVKPPSRIPQGHGIGLAEICGGFGYDDSDNDYKVVTIPQRYHPYDQDQPSLVSEVMVYSLKLGVWKKVQDYNYWLHTENNVTFAGGNVTDAWYNVRIAQWHHLDDHTYPKETL</sequence>
<reference evidence="2 4" key="2">
    <citation type="journal article" date="2017" name="Genome Biol.">
        <title>New reference genome sequences of hot pepper reveal the massive evolution of plant disease-resistance genes by retroduplication.</title>
        <authorList>
            <person name="Kim S."/>
            <person name="Park J."/>
            <person name="Yeom S.I."/>
            <person name="Kim Y.M."/>
            <person name="Seo E."/>
            <person name="Kim K.T."/>
            <person name="Kim M.S."/>
            <person name="Lee J.M."/>
            <person name="Cheong K."/>
            <person name="Shin H.S."/>
            <person name="Kim S.B."/>
            <person name="Han K."/>
            <person name="Lee J."/>
            <person name="Park M."/>
            <person name="Lee H.A."/>
            <person name="Lee H.Y."/>
            <person name="Lee Y."/>
            <person name="Oh S."/>
            <person name="Lee J.H."/>
            <person name="Choi E."/>
            <person name="Choi E."/>
            <person name="Lee S.E."/>
            <person name="Jeon J."/>
            <person name="Kim H."/>
            <person name="Choi G."/>
            <person name="Song H."/>
            <person name="Lee J."/>
            <person name="Lee S.C."/>
            <person name="Kwon J.K."/>
            <person name="Lee H.Y."/>
            <person name="Koo N."/>
            <person name="Hong Y."/>
            <person name="Kim R.W."/>
            <person name="Kang W.H."/>
            <person name="Huh J.H."/>
            <person name="Kang B.C."/>
            <person name="Yang T.J."/>
            <person name="Lee Y.H."/>
            <person name="Bennetzen J.L."/>
            <person name="Choi D."/>
        </authorList>
    </citation>
    <scope>NUCLEOTIDE SEQUENCE [LARGE SCALE GENOMIC DNA]</scope>
    <source>
        <strain evidence="4">cv. CM334</strain>
    </source>
</reference>
<dbReference type="InterPro" id="IPR013187">
    <property type="entry name" value="F-box-assoc_dom_typ3"/>
</dbReference>
<protein>
    <recommendedName>
        <fullName evidence="1">F-box associated beta-propeller type 3 domain-containing protein</fullName>
    </recommendedName>
</protein>
<dbReference type="Pfam" id="PF08268">
    <property type="entry name" value="FBA_3"/>
    <property type="match status" value="1"/>
</dbReference>
<name>A0A2G2XJ14_CAPAN</name>
<feature type="domain" description="F-box associated beta-propeller type 3" evidence="1">
    <location>
        <begin position="54"/>
        <end position="193"/>
    </location>
</feature>
<dbReference type="Gramene" id="PHT57494">
    <property type="protein sequence ID" value="PHT57494"/>
    <property type="gene ID" value="T459_35536"/>
</dbReference>
<dbReference type="PANTHER" id="PTHR31672:SF13">
    <property type="entry name" value="F-BOX PROTEIN CPR30-LIKE"/>
    <property type="match status" value="1"/>
</dbReference>
<evidence type="ECO:0000313" key="3">
    <source>
        <dbReference type="EMBL" id="PHT93183.1"/>
    </source>
</evidence>
<dbReference type="Gramene" id="PHT93183">
    <property type="protein sequence ID" value="PHT93183"/>
    <property type="gene ID" value="T459_01065"/>
</dbReference>
<dbReference type="EMBL" id="AYRZ02002704">
    <property type="protein sequence ID" value="PHT57494.1"/>
    <property type="molecule type" value="Genomic_DNA"/>
</dbReference>
<dbReference type="AlphaFoldDB" id="A0A2G2XJ14"/>
<reference evidence="2" key="1">
    <citation type="journal article" date="2014" name="Nat. Genet.">
        <title>Genome sequence of the hot pepper provides insights into the evolution of pungency in Capsicum species.</title>
        <authorList>
            <person name="Kim S."/>
            <person name="Park M."/>
            <person name="Yeom S.I."/>
            <person name="Kim Y.M."/>
            <person name="Lee J.M."/>
            <person name="Lee H.A."/>
            <person name="Seo E."/>
            <person name="Choi J."/>
            <person name="Cheong K."/>
            <person name="Kim K.T."/>
            <person name="Jung K."/>
            <person name="Lee G.W."/>
            <person name="Oh S.K."/>
            <person name="Bae C."/>
            <person name="Kim S.B."/>
            <person name="Lee H.Y."/>
            <person name="Kim S.Y."/>
            <person name="Kim M.S."/>
            <person name="Kang B.C."/>
            <person name="Jo Y.D."/>
            <person name="Yang H.B."/>
            <person name="Jeong H.J."/>
            <person name="Kang W.H."/>
            <person name="Kwon J.K."/>
            <person name="Shin C."/>
            <person name="Lim J.Y."/>
            <person name="Park J.H."/>
            <person name="Huh J.H."/>
            <person name="Kim J.S."/>
            <person name="Kim B.D."/>
            <person name="Cohen O."/>
            <person name="Paran I."/>
            <person name="Suh M.C."/>
            <person name="Lee S.B."/>
            <person name="Kim Y.K."/>
            <person name="Shin Y."/>
            <person name="Noh S.J."/>
            <person name="Park J."/>
            <person name="Seo Y.S."/>
            <person name="Kwon S.Y."/>
            <person name="Kim H.A."/>
            <person name="Park J.M."/>
            <person name="Kim H.J."/>
            <person name="Choi S.B."/>
            <person name="Bosland P.W."/>
            <person name="Reeves G."/>
            <person name="Jo S.H."/>
            <person name="Lee B.W."/>
            <person name="Cho H.T."/>
            <person name="Choi H.S."/>
            <person name="Lee M.S."/>
            <person name="Yu Y."/>
            <person name="Do Choi Y."/>
            <person name="Park B.S."/>
            <person name="van Deynze A."/>
            <person name="Ashrafi H."/>
            <person name="Hill T."/>
            <person name="Kim W.T."/>
            <person name="Pai H.S."/>
            <person name="Ahn H.K."/>
            <person name="Yeam I."/>
            <person name="Giovannoni J.J."/>
            <person name="Rose J.K."/>
            <person name="Sorensen I."/>
            <person name="Lee S.J."/>
            <person name="Kim R.W."/>
            <person name="Choi I.Y."/>
            <person name="Choi B.S."/>
            <person name="Lim J.S."/>
            <person name="Lee Y.H."/>
            <person name="Choi D."/>
        </authorList>
    </citation>
    <scope>NUCLEOTIDE SEQUENCE [LARGE SCALE GENOMIC DNA]</scope>
</reference>
<dbReference type="PANTHER" id="PTHR31672">
    <property type="entry name" value="BNACNNG10540D PROTEIN"/>
    <property type="match status" value="1"/>
</dbReference>
<dbReference type="InterPro" id="IPR050796">
    <property type="entry name" value="SCF_F-box_component"/>
</dbReference>
<comment type="caution">
    <text evidence="2">The sequence shown here is derived from an EMBL/GenBank/DDBJ whole genome shotgun (WGS) entry which is preliminary data.</text>
</comment>
<proteinExistence type="predicted"/>
<organism evidence="2 4">
    <name type="scientific">Capsicum annuum</name>
    <name type="common">Capsicum pepper</name>
    <dbReference type="NCBI Taxonomy" id="4072"/>
    <lineage>
        <taxon>Eukaryota</taxon>
        <taxon>Viridiplantae</taxon>
        <taxon>Streptophyta</taxon>
        <taxon>Embryophyta</taxon>
        <taxon>Tracheophyta</taxon>
        <taxon>Spermatophyta</taxon>
        <taxon>Magnoliopsida</taxon>
        <taxon>eudicotyledons</taxon>
        <taxon>Gunneridae</taxon>
        <taxon>Pentapetalae</taxon>
        <taxon>asterids</taxon>
        <taxon>lamiids</taxon>
        <taxon>Solanales</taxon>
        <taxon>Solanaceae</taxon>
        <taxon>Solanoideae</taxon>
        <taxon>Capsiceae</taxon>
        <taxon>Capsicum</taxon>
    </lineage>
</organism>
<evidence type="ECO:0000313" key="4">
    <source>
        <dbReference type="Proteomes" id="UP000222542"/>
    </source>
</evidence>